<evidence type="ECO:0000256" key="1">
    <source>
        <dbReference type="ARBA" id="ARBA00005254"/>
    </source>
</evidence>
<dbReference type="InterPro" id="IPR001753">
    <property type="entry name" value="Enoyl-CoA_hydra/iso"/>
</dbReference>
<dbReference type="InterPro" id="IPR014748">
    <property type="entry name" value="Enoyl-CoA_hydra_C"/>
</dbReference>
<dbReference type="RefSeq" id="WP_166761367.1">
    <property type="nucleotide sequence ID" value="NZ_BMCJ01000003.1"/>
</dbReference>
<proteinExistence type="inferred from homology"/>
<accession>A0ABQ1P226</accession>
<comment type="caution">
    <text evidence="4">The sequence shown here is derived from an EMBL/GenBank/DDBJ whole genome shotgun (WGS) entry which is preliminary data.</text>
</comment>
<dbReference type="PROSITE" id="PS00166">
    <property type="entry name" value="ENOYL_COA_HYDRATASE"/>
    <property type="match status" value="1"/>
</dbReference>
<keyword evidence="5" id="KW-1185">Reference proteome</keyword>
<name>A0ABQ1P226_9BACI</name>
<evidence type="ECO:0000256" key="2">
    <source>
        <dbReference type="ARBA" id="ARBA00023239"/>
    </source>
</evidence>
<dbReference type="PANTHER" id="PTHR11941">
    <property type="entry name" value="ENOYL-COA HYDRATASE-RELATED"/>
    <property type="match status" value="1"/>
</dbReference>
<dbReference type="InterPro" id="IPR018376">
    <property type="entry name" value="Enoyl-CoA_hyd/isom_CS"/>
</dbReference>
<dbReference type="EMBL" id="BMCJ01000003">
    <property type="protein sequence ID" value="GGC89489.1"/>
    <property type="molecule type" value="Genomic_DNA"/>
</dbReference>
<dbReference type="Proteomes" id="UP000619534">
    <property type="component" value="Unassembled WGS sequence"/>
</dbReference>
<gene>
    <name evidence="4" type="primary">fadB1</name>
    <name evidence="4" type="ORF">GCM10007216_20300</name>
</gene>
<evidence type="ECO:0000256" key="3">
    <source>
        <dbReference type="RuleBase" id="RU003707"/>
    </source>
</evidence>
<protein>
    <submittedName>
        <fullName evidence="4">Enoyl-CoA hydratase</fullName>
    </submittedName>
</protein>
<dbReference type="CDD" id="cd06558">
    <property type="entry name" value="crotonase-like"/>
    <property type="match status" value="1"/>
</dbReference>
<dbReference type="PANTHER" id="PTHR11941:SF133">
    <property type="entry name" value="1,2-EPOXYPHENYLACETYL-COA ISOMERASE"/>
    <property type="match status" value="1"/>
</dbReference>
<dbReference type="Pfam" id="PF00378">
    <property type="entry name" value="ECH_1"/>
    <property type="match status" value="1"/>
</dbReference>
<dbReference type="InterPro" id="IPR029045">
    <property type="entry name" value="ClpP/crotonase-like_dom_sf"/>
</dbReference>
<dbReference type="SUPFAM" id="SSF52096">
    <property type="entry name" value="ClpP/crotonase"/>
    <property type="match status" value="1"/>
</dbReference>
<evidence type="ECO:0000313" key="4">
    <source>
        <dbReference type="EMBL" id="GGC89489.1"/>
    </source>
</evidence>
<keyword evidence="2" id="KW-0456">Lyase</keyword>
<sequence>MNDLVSIHVDGHKGWLTMNRPDKLNALSRELVAEMKNGLDQLSENENVKVIVLSGEGKSFCAGGDIASMNDIASSSEAAKWVEYVSSLSRKILEIDKYVVAAIHGYAAGAGFSLALACDFIIAKKDAKFALSFSNIGLIPDLGLIRSLSERVPSPIAKEWISSSKIVTAVEAHEQGIVNRLTEGSLYDEVTDFTKFIEEGPNVVNKYVKFLINHIDDASLDNYFMTENIIQTTLLQTYDHKEGVQAFFEKRKPHFQGR</sequence>
<comment type="similarity">
    <text evidence="1 3">Belongs to the enoyl-CoA hydratase/isomerase family.</text>
</comment>
<evidence type="ECO:0000313" key="5">
    <source>
        <dbReference type="Proteomes" id="UP000619534"/>
    </source>
</evidence>
<dbReference type="Gene3D" id="3.90.226.10">
    <property type="entry name" value="2-enoyl-CoA Hydratase, Chain A, domain 1"/>
    <property type="match status" value="1"/>
</dbReference>
<reference evidence="5" key="1">
    <citation type="journal article" date="2019" name="Int. J. Syst. Evol. Microbiol.">
        <title>The Global Catalogue of Microorganisms (GCM) 10K type strain sequencing project: providing services to taxonomists for standard genome sequencing and annotation.</title>
        <authorList>
            <consortium name="The Broad Institute Genomics Platform"/>
            <consortium name="The Broad Institute Genome Sequencing Center for Infectious Disease"/>
            <person name="Wu L."/>
            <person name="Ma J."/>
        </authorList>
    </citation>
    <scope>NUCLEOTIDE SEQUENCE [LARGE SCALE GENOMIC DNA]</scope>
    <source>
        <strain evidence="5">CCM 7282</strain>
    </source>
</reference>
<organism evidence="4 5">
    <name type="scientific">Thalassobacillus devorans</name>
    <dbReference type="NCBI Taxonomy" id="279813"/>
    <lineage>
        <taxon>Bacteria</taxon>
        <taxon>Bacillati</taxon>
        <taxon>Bacillota</taxon>
        <taxon>Bacilli</taxon>
        <taxon>Bacillales</taxon>
        <taxon>Bacillaceae</taxon>
        <taxon>Thalassobacillus</taxon>
    </lineage>
</organism>
<dbReference type="Gene3D" id="1.10.12.10">
    <property type="entry name" value="Lyase 2-enoyl-coa Hydratase, Chain A, domain 2"/>
    <property type="match status" value="1"/>
</dbReference>